<reference evidence="3 4" key="2">
    <citation type="journal article" date="2011" name="Stand. Genomic Sci.">
        <title>Complete genome sequence of Paludibacter propionicigenes type strain (WB4).</title>
        <authorList>
            <person name="Gronow S."/>
            <person name="Munk C."/>
            <person name="Lapidus A."/>
            <person name="Nolan M."/>
            <person name="Lucas S."/>
            <person name="Hammon N."/>
            <person name="Deshpande S."/>
            <person name="Cheng J.F."/>
            <person name="Tapia R."/>
            <person name="Han C."/>
            <person name="Goodwin L."/>
            <person name="Pitluck S."/>
            <person name="Liolios K."/>
            <person name="Ivanova N."/>
            <person name="Mavromatis K."/>
            <person name="Mikhailova N."/>
            <person name="Pati A."/>
            <person name="Chen A."/>
            <person name="Palaniappan K."/>
            <person name="Land M."/>
            <person name="Hauser L."/>
            <person name="Chang Y.J."/>
            <person name="Jeffries C.D."/>
            <person name="Brambilla E."/>
            <person name="Rohde M."/>
            <person name="Goker M."/>
            <person name="Detter J.C."/>
            <person name="Woyke T."/>
            <person name="Bristow J."/>
            <person name="Eisen J.A."/>
            <person name="Markowitz V."/>
            <person name="Hugenholtz P."/>
            <person name="Kyrpides N.C."/>
            <person name="Klenk H.P."/>
        </authorList>
    </citation>
    <scope>NUCLEOTIDE SEQUENCE [LARGE SCALE GENOMIC DNA]</scope>
    <source>
        <strain evidence="4">DSM 17365 / JCM 13257 / WB4</strain>
    </source>
</reference>
<evidence type="ECO:0000256" key="2">
    <source>
        <dbReference type="SAM" id="Phobius"/>
    </source>
</evidence>
<evidence type="ECO:0000313" key="3">
    <source>
        <dbReference type="EMBL" id="ADQ80180.1"/>
    </source>
</evidence>
<keyword evidence="4" id="KW-1185">Reference proteome</keyword>
<sequence>MEVAKPEFDPKDDVPEEISERNDSLPENGKDLSKDITLKKTKAIGKFDEWNRKKFENLQANTHQQLIEYQKLLAHYHDELERFKGVNPREKKEIENFEKLYKVPNEEKAHSAEEYDNWSQKKFDELKENAQKQFYEYELLLERYKKQLEGYREHGNENKINEDSFKKESNQNNFKASDFIIDEIKRNIDVVRRIIKIKNQKRNGRYEKNVETPFQRKIIHLLASTLIFIAFIVFIIVSLKYLFDFNLLK</sequence>
<proteinExistence type="predicted"/>
<evidence type="ECO:0000256" key="1">
    <source>
        <dbReference type="SAM" id="MobiDB-lite"/>
    </source>
</evidence>
<keyword evidence="2" id="KW-1133">Transmembrane helix</keyword>
<dbReference type="AlphaFoldDB" id="E4T636"/>
<feature type="transmembrane region" description="Helical" evidence="2">
    <location>
        <begin position="218"/>
        <end position="243"/>
    </location>
</feature>
<reference key="1">
    <citation type="submission" date="2010-11" db="EMBL/GenBank/DDBJ databases">
        <title>The complete genome of Paludibacter propionicigenes DSM 17365.</title>
        <authorList>
            <consortium name="US DOE Joint Genome Institute (JGI-PGF)"/>
            <person name="Lucas S."/>
            <person name="Copeland A."/>
            <person name="Lapidus A."/>
            <person name="Bruce D."/>
            <person name="Goodwin L."/>
            <person name="Pitluck S."/>
            <person name="Kyrpides N."/>
            <person name="Mavromatis K."/>
            <person name="Ivanova N."/>
            <person name="Munk A.C."/>
            <person name="Brettin T."/>
            <person name="Detter J.C."/>
            <person name="Han C."/>
            <person name="Tapia R."/>
            <person name="Land M."/>
            <person name="Hauser L."/>
            <person name="Markowitz V."/>
            <person name="Cheng J.-F."/>
            <person name="Hugenholtz P."/>
            <person name="Woyke T."/>
            <person name="Wu D."/>
            <person name="Gronow S."/>
            <person name="Wellnitz S."/>
            <person name="Brambilla E."/>
            <person name="Klenk H.-P."/>
            <person name="Eisen J.A."/>
        </authorList>
    </citation>
    <scope>NUCLEOTIDE SEQUENCE</scope>
    <source>
        <strain>WB4</strain>
    </source>
</reference>
<dbReference type="STRING" id="694427.Palpr_2043"/>
<evidence type="ECO:0000313" key="4">
    <source>
        <dbReference type="Proteomes" id="UP000008718"/>
    </source>
</evidence>
<dbReference type="HOGENOM" id="CLU_1114948_0_0_10"/>
<name>E4T636_PALPW</name>
<keyword evidence="2" id="KW-0812">Transmembrane</keyword>
<dbReference type="Proteomes" id="UP000008718">
    <property type="component" value="Chromosome"/>
</dbReference>
<dbReference type="EMBL" id="CP002345">
    <property type="protein sequence ID" value="ADQ80180.1"/>
    <property type="molecule type" value="Genomic_DNA"/>
</dbReference>
<gene>
    <name evidence="3" type="ordered locus">Palpr_2043</name>
</gene>
<dbReference type="KEGG" id="ppn:Palpr_2043"/>
<accession>E4T636</accession>
<organism evidence="3 4">
    <name type="scientific">Paludibacter propionicigenes (strain DSM 17365 / JCM 13257 / WB4)</name>
    <dbReference type="NCBI Taxonomy" id="694427"/>
    <lineage>
        <taxon>Bacteria</taxon>
        <taxon>Pseudomonadati</taxon>
        <taxon>Bacteroidota</taxon>
        <taxon>Bacteroidia</taxon>
        <taxon>Bacteroidales</taxon>
        <taxon>Paludibacteraceae</taxon>
        <taxon>Paludibacter</taxon>
    </lineage>
</organism>
<protein>
    <submittedName>
        <fullName evidence="3">Uncharacterized protein</fullName>
    </submittedName>
</protein>
<keyword evidence="2" id="KW-0472">Membrane</keyword>
<feature type="region of interest" description="Disordered" evidence="1">
    <location>
        <begin position="1"/>
        <end position="34"/>
    </location>
</feature>